<dbReference type="Proteomes" id="UP000272942">
    <property type="component" value="Unassembled WGS sequence"/>
</dbReference>
<reference evidence="3" key="1">
    <citation type="submission" date="2016-06" db="UniProtKB">
        <authorList>
            <consortium name="WormBaseParasite"/>
        </authorList>
    </citation>
    <scope>IDENTIFICATION</scope>
</reference>
<accession>A0A183BGV6</accession>
<reference evidence="1 2" key="2">
    <citation type="submission" date="2018-11" db="EMBL/GenBank/DDBJ databases">
        <authorList>
            <consortium name="Pathogen Informatics"/>
        </authorList>
    </citation>
    <scope>NUCLEOTIDE SEQUENCE [LARGE SCALE GENOMIC DNA]</scope>
    <source>
        <strain evidence="1 2">Egypt</strain>
    </source>
</reference>
<dbReference type="EMBL" id="UZAN01078771">
    <property type="protein sequence ID" value="VDP96366.1"/>
    <property type="molecule type" value="Genomic_DNA"/>
</dbReference>
<gene>
    <name evidence="1" type="ORF">ECPE_LOCUS18441</name>
</gene>
<organism evidence="3">
    <name type="scientific">Echinostoma caproni</name>
    <dbReference type="NCBI Taxonomy" id="27848"/>
    <lineage>
        <taxon>Eukaryota</taxon>
        <taxon>Metazoa</taxon>
        <taxon>Spiralia</taxon>
        <taxon>Lophotrochozoa</taxon>
        <taxon>Platyhelminthes</taxon>
        <taxon>Trematoda</taxon>
        <taxon>Digenea</taxon>
        <taxon>Plagiorchiida</taxon>
        <taxon>Echinostomata</taxon>
        <taxon>Echinostomatoidea</taxon>
        <taxon>Echinostomatidae</taxon>
        <taxon>Echinostoma</taxon>
    </lineage>
</organism>
<name>A0A183BGV6_9TREM</name>
<proteinExistence type="predicted"/>
<evidence type="ECO:0000313" key="2">
    <source>
        <dbReference type="Proteomes" id="UP000272942"/>
    </source>
</evidence>
<protein>
    <submittedName>
        <fullName evidence="3">DUF2188 domain-containing protein</fullName>
    </submittedName>
</protein>
<evidence type="ECO:0000313" key="3">
    <source>
        <dbReference type="WBParaSite" id="ECPE_0001849101-mRNA-1"/>
    </source>
</evidence>
<sequence>MTQYGRWWVSWVLAGQPSLASREMLSDDQAFQTASAEDALLAVLRGGIFPSKWDDEKPVSEATTGPANHWQFT</sequence>
<keyword evidence="2" id="KW-1185">Reference proteome</keyword>
<dbReference type="WBParaSite" id="ECPE_0001849101-mRNA-1">
    <property type="protein sequence ID" value="ECPE_0001849101-mRNA-1"/>
    <property type="gene ID" value="ECPE_0001849101"/>
</dbReference>
<dbReference type="OrthoDB" id="44277at2759"/>
<dbReference type="AlphaFoldDB" id="A0A183BGV6"/>
<evidence type="ECO:0000313" key="1">
    <source>
        <dbReference type="EMBL" id="VDP96366.1"/>
    </source>
</evidence>